<dbReference type="SUPFAM" id="SSF55945">
    <property type="entry name" value="TATA-box binding protein-like"/>
    <property type="match status" value="1"/>
</dbReference>
<dbReference type="Gene3D" id="1.10.340.30">
    <property type="entry name" value="Hypothetical protein, domain 2"/>
    <property type="match status" value="1"/>
</dbReference>
<dbReference type="InterPro" id="IPR012904">
    <property type="entry name" value="OGG_N"/>
</dbReference>
<dbReference type="Pfam" id="PF00730">
    <property type="entry name" value="HhH-GPD"/>
    <property type="match status" value="1"/>
</dbReference>
<reference evidence="14" key="1">
    <citation type="submission" date="2020-05" db="UniProtKB">
        <authorList>
            <consortium name="EnsemblMetazoa"/>
        </authorList>
    </citation>
    <scope>IDENTIFICATION</scope>
    <source>
        <strain evidence="14">Yale</strain>
    </source>
</reference>
<evidence type="ECO:0000313" key="15">
    <source>
        <dbReference type="Proteomes" id="UP000092444"/>
    </source>
</evidence>
<evidence type="ECO:0000256" key="9">
    <source>
        <dbReference type="ARBA" id="ARBA00023268"/>
    </source>
</evidence>
<comment type="catalytic activity">
    <reaction evidence="11">
        <text>2'-deoxyribonucleotide-(2'-deoxyribose 5'-phosphate)-2'-deoxyribonucleotide-DNA = a 3'-end 2'-deoxyribonucleotide-(2,3-dehydro-2,3-deoxyribose 5'-phosphate)-DNA + a 5'-end 5'-phospho-2'-deoxyribonucleoside-DNA + H(+)</text>
        <dbReference type="Rhea" id="RHEA:66592"/>
        <dbReference type="Rhea" id="RHEA-COMP:13180"/>
        <dbReference type="Rhea" id="RHEA-COMP:16897"/>
        <dbReference type="Rhea" id="RHEA-COMP:17067"/>
        <dbReference type="ChEBI" id="CHEBI:15378"/>
        <dbReference type="ChEBI" id="CHEBI:136412"/>
        <dbReference type="ChEBI" id="CHEBI:157695"/>
        <dbReference type="ChEBI" id="CHEBI:167181"/>
        <dbReference type="EC" id="4.2.99.18"/>
    </reaction>
</comment>
<dbReference type="InterPro" id="IPR052054">
    <property type="entry name" value="Oxidative_DNA_repair_enzyme"/>
</dbReference>
<dbReference type="CDD" id="cd00056">
    <property type="entry name" value="ENDO3c"/>
    <property type="match status" value="1"/>
</dbReference>
<evidence type="ECO:0000256" key="1">
    <source>
        <dbReference type="ARBA" id="ARBA00004123"/>
    </source>
</evidence>
<feature type="domain" description="HhH-GPD" evidence="13">
    <location>
        <begin position="676"/>
        <end position="852"/>
    </location>
</feature>
<evidence type="ECO:0000259" key="13">
    <source>
        <dbReference type="SMART" id="SM00478"/>
    </source>
</evidence>
<dbReference type="InterPro" id="IPR011257">
    <property type="entry name" value="DNA_glycosylase"/>
</dbReference>
<comment type="similarity">
    <text evidence="2">Belongs to the type-1 OGG1 family.</text>
</comment>
<dbReference type="FunFam" id="1.10.1670.10:FF:000005">
    <property type="entry name" value="N-glycosylase/DNA lyase OGG1"/>
    <property type="match status" value="1"/>
</dbReference>
<accession>A0A1B0FF39</accession>
<dbReference type="GO" id="GO:0005634">
    <property type="term" value="C:nucleus"/>
    <property type="evidence" value="ECO:0007669"/>
    <property type="project" value="UniProtKB-SubCell"/>
</dbReference>
<keyword evidence="15" id="KW-1185">Reference proteome</keyword>
<dbReference type="GO" id="GO:0006285">
    <property type="term" value="P:base-excision repair, AP site formation"/>
    <property type="evidence" value="ECO:0007669"/>
    <property type="project" value="TreeGrafter"/>
</dbReference>
<evidence type="ECO:0000313" key="14">
    <source>
        <dbReference type="EnsemblMetazoa" id="GMOY002212-PA"/>
    </source>
</evidence>
<dbReference type="GO" id="GO:0034039">
    <property type="term" value="F:8-oxo-7,8-dihydroguanine DNA N-glycosylase activity"/>
    <property type="evidence" value="ECO:0007669"/>
    <property type="project" value="TreeGrafter"/>
</dbReference>
<dbReference type="Gene3D" id="1.10.1670.10">
    <property type="entry name" value="Helix-hairpin-Helix base-excision DNA repair enzymes (C-terminal)"/>
    <property type="match status" value="1"/>
</dbReference>
<dbReference type="Pfam" id="PF07934">
    <property type="entry name" value="OGG_N"/>
    <property type="match status" value="1"/>
</dbReference>
<organism evidence="14 15">
    <name type="scientific">Glossina morsitans morsitans</name>
    <name type="common">Savannah tsetse fly</name>
    <dbReference type="NCBI Taxonomy" id="37546"/>
    <lineage>
        <taxon>Eukaryota</taxon>
        <taxon>Metazoa</taxon>
        <taxon>Ecdysozoa</taxon>
        <taxon>Arthropoda</taxon>
        <taxon>Hexapoda</taxon>
        <taxon>Insecta</taxon>
        <taxon>Pterygota</taxon>
        <taxon>Neoptera</taxon>
        <taxon>Endopterygota</taxon>
        <taxon>Diptera</taxon>
        <taxon>Brachycera</taxon>
        <taxon>Muscomorpha</taxon>
        <taxon>Hippoboscoidea</taxon>
        <taxon>Glossinidae</taxon>
        <taxon>Glossina</taxon>
    </lineage>
</organism>
<dbReference type="PANTHER" id="PTHR10242:SF2">
    <property type="entry name" value="N-GLYCOSYLASE_DNA LYASE"/>
    <property type="match status" value="1"/>
</dbReference>
<keyword evidence="9" id="KW-0511">Multifunctional enzyme</keyword>
<proteinExistence type="inferred from homology"/>
<dbReference type="VEuPathDB" id="VectorBase:GMOY002212"/>
<evidence type="ECO:0000256" key="6">
    <source>
        <dbReference type="ARBA" id="ARBA00023204"/>
    </source>
</evidence>
<dbReference type="STRING" id="37546.A0A1B0FF39"/>
<dbReference type="GO" id="GO:0140078">
    <property type="term" value="F:class I DNA-(apurinic or apyrimidinic site) endonuclease activity"/>
    <property type="evidence" value="ECO:0007669"/>
    <property type="project" value="UniProtKB-EC"/>
</dbReference>
<evidence type="ECO:0000256" key="8">
    <source>
        <dbReference type="ARBA" id="ARBA00023242"/>
    </source>
</evidence>
<evidence type="ECO:0000256" key="4">
    <source>
        <dbReference type="ARBA" id="ARBA00022763"/>
    </source>
</evidence>
<evidence type="ECO:0000256" key="7">
    <source>
        <dbReference type="ARBA" id="ARBA00023239"/>
    </source>
</evidence>
<dbReference type="Gene3D" id="3.30.310.40">
    <property type="match status" value="1"/>
</dbReference>
<dbReference type="SUPFAM" id="SSF48150">
    <property type="entry name" value="DNA-glycosylase"/>
    <property type="match status" value="1"/>
</dbReference>
<evidence type="ECO:0000256" key="12">
    <source>
        <dbReference type="ARBA" id="ARBA00073127"/>
    </source>
</evidence>
<dbReference type="InterPro" id="IPR003265">
    <property type="entry name" value="HhH-GPD_domain"/>
</dbReference>
<dbReference type="PANTHER" id="PTHR10242">
    <property type="entry name" value="8-OXOGUANINE DNA GLYCOSYLASE"/>
    <property type="match status" value="1"/>
</dbReference>
<dbReference type="AlphaFoldDB" id="A0A1B0FF39"/>
<evidence type="ECO:0000256" key="3">
    <source>
        <dbReference type="ARBA" id="ARBA00012720"/>
    </source>
</evidence>
<evidence type="ECO:0000256" key="11">
    <source>
        <dbReference type="ARBA" id="ARBA00044632"/>
    </source>
</evidence>
<dbReference type="InterPro" id="IPR023170">
    <property type="entry name" value="HhH_base_excis_C"/>
</dbReference>
<evidence type="ECO:0000256" key="5">
    <source>
        <dbReference type="ARBA" id="ARBA00022801"/>
    </source>
</evidence>
<keyword evidence="10" id="KW-0326">Glycosidase</keyword>
<sequence length="879" mass="101469">MPRELWGEFIDDENISNEERKIIPLGAKRIKLTEIQTRKPQEEQKNVTVKIKNPLVTQTIEVMKQTEMLQSLIDTYSNKSGTSNYLLNPCQMIPEVDFPPENAADFISNEKFAKPIWFIPPQDTEFTKGIPQLYPQLNTEICKASLRKAVCGQLRVAGFTDTAESALILFADAIEEFMRNLLQQVREIHANDPRLETKRDIEVKHLEKAYYSMTNTSLTQVHNYFKHHLIARNRSEIEEFNGVLHEYDKLMKESQNMQKDEFQETDFMNIFEMPSTSNGGANASSVQDFSGSVANSGSASATVLHQNNILARVFSLNMFSESSDSDNDVQIKQFLEAADSTLLNDSLFQKDLAPASGLHTLSKSKNNEFESGVTGTKPNGLLKSQRYLSGDEFCENGVRRDLILPDAVQKHITKKMKEILNNKYEFCNEKIQSAQKIDKYKSHVKLLSDADCYVNAYEDFHCDNIGPRKKPTIKRRSIDYVAENPNESFKMLAVDSSYILNGWDLKYWAPKKERPDRVFHYKMDNRGVLYAKGNLNEFSFLRQRNQWNESSLAVKDNELNLDLTLLGGQSFRWLKSLNSKGEAEWRGVAFNAFWVLRQNQERLFYKVYPNPLDPGIHDEQYYEQLLKCYLRLDFDLLKYVNQWRKAHQHFDKIATHLKAVRVLNQDPLENIISFICSQNNNIKRISTMIQWLCNKYGEKIGHFEGRDEFSFPTIDSLLESENQLESSLRAAKFGYRAKFIAQSVQKINEFGGSEWFQKLRSLPYTEARQELVQLPGIGYKVADCICLMSLNHMGSVPIDTHIFKIAQRIYLPELVNVKSVTPKIYDQIAEHFRRVYGEYAGWAQAILFCSELQQFQLKHNLDVPNEVSKKKSTDRCHAP</sequence>
<evidence type="ECO:0000256" key="2">
    <source>
        <dbReference type="ARBA" id="ARBA00010679"/>
    </source>
</evidence>
<dbReference type="EnsemblMetazoa" id="GMOY002212-RA">
    <property type="protein sequence ID" value="GMOY002212-PA"/>
    <property type="gene ID" value="GMOY002212"/>
</dbReference>
<evidence type="ECO:0000256" key="10">
    <source>
        <dbReference type="ARBA" id="ARBA00023295"/>
    </source>
</evidence>
<name>A0A1B0FF39_GLOMM</name>
<dbReference type="SMART" id="SM00478">
    <property type="entry name" value="ENDO3c"/>
    <property type="match status" value="1"/>
</dbReference>
<dbReference type="GO" id="GO:0006289">
    <property type="term" value="P:nucleotide-excision repair"/>
    <property type="evidence" value="ECO:0007669"/>
    <property type="project" value="InterPro"/>
</dbReference>
<protein>
    <recommendedName>
        <fullName evidence="12">N-glycosylase/DNA lyase</fullName>
        <ecNumber evidence="3">4.2.99.18</ecNumber>
    </recommendedName>
</protein>
<dbReference type="EC" id="4.2.99.18" evidence="3"/>
<keyword evidence="7" id="KW-0456">Lyase</keyword>
<dbReference type="EMBL" id="CCAG010003465">
    <property type="status" value="NOT_ANNOTATED_CDS"/>
    <property type="molecule type" value="Genomic_DNA"/>
</dbReference>
<keyword evidence="4" id="KW-0227">DNA damage</keyword>
<keyword evidence="6" id="KW-0234">DNA repair</keyword>
<dbReference type="Proteomes" id="UP000092444">
    <property type="component" value="Unassembled WGS sequence"/>
</dbReference>
<keyword evidence="8" id="KW-0539">Nucleus</keyword>
<keyword evidence="5" id="KW-0378">Hydrolase</keyword>
<dbReference type="GO" id="GO:0003684">
    <property type="term" value="F:damaged DNA binding"/>
    <property type="evidence" value="ECO:0007669"/>
    <property type="project" value="InterPro"/>
</dbReference>
<comment type="subcellular location">
    <subcellularLocation>
        <location evidence="1">Nucleus</location>
    </subcellularLocation>
</comment>